<evidence type="ECO:0000256" key="4">
    <source>
        <dbReference type="ARBA" id="ARBA00022741"/>
    </source>
</evidence>
<comment type="caution">
    <text evidence="16">The sequence shown here is derived from an EMBL/GenBank/DDBJ whole genome shotgun (WGS) entry which is preliminary data.</text>
</comment>
<dbReference type="InterPro" id="IPR034291">
    <property type="entry name" value="TMP_synthase"/>
</dbReference>
<dbReference type="CDD" id="cd00564">
    <property type="entry name" value="TMP_TenI"/>
    <property type="match status" value="1"/>
</dbReference>
<keyword evidence="8 13" id="KW-0784">Thiamine biosynthesis</keyword>
<dbReference type="EC" id="2.5.1.3" evidence="13"/>
<dbReference type="PATRIC" id="fig|1450449.3.peg.786"/>
<dbReference type="PANTHER" id="PTHR20858:SF17">
    <property type="entry name" value="HYDROXYMETHYLPYRIMIDINE_PHOSPHOMETHYLPYRIMIDINE KINASE THI20-RELATED"/>
    <property type="match status" value="1"/>
</dbReference>
<evidence type="ECO:0000313" key="16">
    <source>
        <dbReference type="EMBL" id="EXI62436.1"/>
    </source>
</evidence>
<dbReference type="GO" id="GO:0005524">
    <property type="term" value="F:ATP binding"/>
    <property type="evidence" value="ECO:0007669"/>
    <property type="project" value="UniProtKB-KW"/>
</dbReference>
<keyword evidence="17" id="KW-1185">Reference proteome</keyword>
<feature type="binding site" evidence="13">
    <location>
        <begin position="428"/>
        <end position="430"/>
    </location>
    <ligand>
        <name>2-[(2R,5Z)-2-carboxy-4-methylthiazol-5(2H)-ylidene]ethyl phosphate</name>
        <dbReference type="ChEBI" id="CHEBI:62899"/>
    </ligand>
</feature>
<protein>
    <recommendedName>
        <fullName evidence="13">Thiamine-phosphate synthase</fullName>
        <shortName evidence="13">TP synthase</shortName>
        <shortName evidence="13">TPS</shortName>
        <ecNumber evidence="13">2.5.1.3</ecNumber>
    </recommendedName>
    <alternativeName>
        <fullName evidence="13">Thiamine-phosphate pyrophosphorylase</fullName>
        <shortName evidence="13">TMP pyrophosphorylase</shortName>
        <shortName evidence="13">TMP-PPase</shortName>
    </alternativeName>
</protein>
<comment type="catalytic activity">
    <reaction evidence="11 13">
        <text>2-(2-carboxy-4-methylthiazol-5-yl)ethyl phosphate + 4-amino-2-methyl-5-(diphosphooxymethyl)pyrimidine + 2 H(+) = thiamine phosphate + CO2 + diphosphate</text>
        <dbReference type="Rhea" id="RHEA:47848"/>
        <dbReference type="ChEBI" id="CHEBI:15378"/>
        <dbReference type="ChEBI" id="CHEBI:16526"/>
        <dbReference type="ChEBI" id="CHEBI:33019"/>
        <dbReference type="ChEBI" id="CHEBI:37575"/>
        <dbReference type="ChEBI" id="CHEBI:57841"/>
        <dbReference type="ChEBI" id="CHEBI:62890"/>
        <dbReference type="EC" id="2.5.1.3"/>
    </reaction>
</comment>
<dbReference type="GO" id="GO:0008972">
    <property type="term" value="F:phosphomethylpyrimidine kinase activity"/>
    <property type="evidence" value="ECO:0007669"/>
    <property type="project" value="InterPro"/>
</dbReference>
<dbReference type="Gene3D" id="3.20.20.70">
    <property type="entry name" value="Aldolase class I"/>
    <property type="match status" value="1"/>
</dbReference>
<dbReference type="GO" id="GO:0009228">
    <property type="term" value="P:thiamine biosynthetic process"/>
    <property type="evidence" value="ECO:0007669"/>
    <property type="project" value="UniProtKB-KW"/>
</dbReference>
<dbReference type="NCBIfam" id="TIGR00693">
    <property type="entry name" value="thiE"/>
    <property type="match status" value="1"/>
</dbReference>
<comment type="catalytic activity">
    <reaction evidence="12 13">
        <text>2-[(2R,5Z)-2-carboxy-4-methylthiazol-5(2H)-ylidene]ethyl phosphate + 4-amino-2-methyl-5-(diphosphooxymethyl)pyrimidine + 2 H(+) = thiamine phosphate + CO2 + diphosphate</text>
        <dbReference type="Rhea" id="RHEA:47844"/>
        <dbReference type="ChEBI" id="CHEBI:15378"/>
        <dbReference type="ChEBI" id="CHEBI:16526"/>
        <dbReference type="ChEBI" id="CHEBI:33019"/>
        <dbReference type="ChEBI" id="CHEBI:37575"/>
        <dbReference type="ChEBI" id="CHEBI:57841"/>
        <dbReference type="ChEBI" id="CHEBI:62899"/>
        <dbReference type="EC" id="2.5.1.3"/>
    </reaction>
</comment>
<comment type="similarity">
    <text evidence="13">Belongs to the thiamine-phosphate synthase family.</text>
</comment>
<dbReference type="InterPro" id="IPR022998">
    <property type="entry name" value="ThiamineP_synth_TenI"/>
</dbReference>
<keyword evidence="2 13" id="KW-0808">Transferase</keyword>
<dbReference type="SUPFAM" id="SSF51391">
    <property type="entry name" value="Thiamin phosphate synthase"/>
    <property type="match status" value="1"/>
</dbReference>
<reference evidence="16 17" key="1">
    <citation type="journal article" date="2014" name="Genome Announc.">
        <title>Genome Sequence of a Presumptive Mannheimia haemolytica Strain with an A1/A6-Cross-Reactive Serotype from a White-Tailed Deer (Odocoileus virginianus).</title>
        <authorList>
            <person name="Lawrence P.K."/>
            <person name="Bey R.F."/>
            <person name="Wiener B."/>
            <person name="Kittichotirat W."/>
            <person name="Bumgarner R.E."/>
        </authorList>
    </citation>
    <scope>NUCLEOTIDE SEQUENCE [LARGE SCALE GENOMIC DNA]</scope>
    <source>
        <strain evidence="16 17">PKL10</strain>
    </source>
</reference>
<proteinExistence type="inferred from homology"/>
<keyword evidence="7 13" id="KW-0460">Magnesium</keyword>
<dbReference type="EMBL" id="JANJ01000003">
    <property type="protein sequence ID" value="EXI62436.1"/>
    <property type="molecule type" value="Genomic_DNA"/>
</dbReference>
<organism evidence="16 17">
    <name type="scientific">Mannheimia granulomatis</name>
    <dbReference type="NCBI Taxonomy" id="85402"/>
    <lineage>
        <taxon>Bacteria</taxon>
        <taxon>Pseudomonadati</taxon>
        <taxon>Pseudomonadota</taxon>
        <taxon>Gammaproteobacteria</taxon>
        <taxon>Pasteurellales</taxon>
        <taxon>Pasteurellaceae</taxon>
        <taxon>Mannheimia</taxon>
    </lineage>
</organism>
<dbReference type="CDD" id="cd01169">
    <property type="entry name" value="HMPP_kinase"/>
    <property type="match status" value="1"/>
</dbReference>
<dbReference type="Proteomes" id="UP000054123">
    <property type="component" value="Unassembled WGS sequence"/>
</dbReference>
<evidence type="ECO:0000256" key="3">
    <source>
        <dbReference type="ARBA" id="ARBA00022723"/>
    </source>
</evidence>
<dbReference type="NCBIfam" id="NF002904">
    <property type="entry name" value="PRK03512.1"/>
    <property type="match status" value="1"/>
</dbReference>
<dbReference type="InterPro" id="IPR036206">
    <property type="entry name" value="ThiamineP_synth_sf"/>
</dbReference>
<feature type="domain" description="Thiamine phosphate synthase/TenI" evidence="14">
    <location>
        <begin position="315"/>
        <end position="485"/>
    </location>
</feature>
<dbReference type="STRING" id="1122190.GCA_000621105_01440"/>
<evidence type="ECO:0000256" key="9">
    <source>
        <dbReference type="ARBA" id="ARBA00023268"/>
    </source>
</evidence>
<feature type="binding site" evidence="13">
    <location>
        <position position="402"/>
    </location>
    <ligand>
        <name>4-amino-2-methyl-5-(diphosphooxymethyl)pyrimidine</name>
        <dbReference type="ChEBI" id="CHEBI:57841"/>
    </ligand>
</feature>
<name>A0A011MIZ0_9PAST</name>
<evidence type="ECO:0000256" key="6">
    <source>
        <dbReference type="ARBA" id="ARBA00022840"/>
    </source>
</evidence>
<dbReference type="Gene3D" id="3.40.1190.20">
    <property type="match status" value="1"/>
</dbReference>
<sequence length="512" mass="55654">MSISNSHHSAKVIWTVAGSDSCAGAGLQTDLHTFHDFNVVGCSVVTSVTAQHPHGVLCVTPVDDYTFRQQFEALLIQGYPNAIKIGLLCSQNQVEILCEYIQKIRSESQEYCHVVYDPVAVASSGQALSYSILLSVVQEKLYPLVDLITPNGTELALLSETEIATFENVKTAAEKLFAQGIKAVLAKGGHFEWQGETVGDYLLTPEESYCFSHPRLESVNTHGTGCTFASAIGAMLAKGFDLPDAVTVATAYLQKGLSETKGRGQTALSSLCHTGYPSDIVFFPQTELVSARLNLPQQAFAPTDYQLGLYPVVESFEWIERLISAGVKTLQIRMKNRPLAEIENEIFRSVELAKQHNVRLFVNDYWQLAVKYQAYGVHLGQEDLATADLHAIQQAGLRLGVSTHGYFEIMRALAVKPSYIAFGHVFPTQTKAMASQPQGLINLANYADLVSPLHIPTVAIGGINQTNIEPVMQCGVGSAAVVSAITQAQEWQQAVKSLEKFANGGKKGGNDE</sequence>
<feature type="binding site" evidence="13">
    <location>
        <begin position="482"/>
        <end position="483"/>
    </location>
    <ligand>
        <name>2-[(2R,5Z)-2-carboxy-4-methylthiazol-5(2H)-ylidene]ethyl phosphate</name>
        <dbReference type="ChEBI" id="CHEBI:62899"/>
    </ligand>
</feature>
<dbReference type="GO" id="GO:0008902">
    <property type="term" value="F:hydroxymethylpyrimidine kinase activity"/>
    <property type="evidence" value="ECO:0007669"/>
    <property type="project" value="TreeGrafter"/>
</dbReference>
<feature type="binding site" evidence="13">
    <location>
        <position position="431"/>
    </location>
    <ligand>
        <name>4-amino-2-methyl-5-(diphosphooxymethyl)pyrimidine</name>
        <dbReference type="ChEBI" id="CHEBI:57841"/>
    </ligand>
</feature>
<dbReference type="OrthoDB" id="9810880at2"/>
<feature type="binding site" evidence="13">
    <location>
        <position position="462"/>
    </location>
    <ligand>
        <name>2-[(2R,5Z)-2-carboxy-4-methylthiazol-5(2H)-ylidene]ethyl phosphate</name>
        <dbReference type="ChEBI" id="CHEBI:62899"/>
    </ligand>
</feature>
<dbReference type="PANTHER" id="PTHR20858">
    <property type="entry name" value="PHOSPHOMETHYLPYRIMIDINE KINASE"/>
    <property type="match status" value="1"/>
</dbReference>
<feature type="binding site" evidence="13">
    <location>
        <position position="363"/>
    </location>
    <ligand>
        <name>4-amino-2-methyl-5-(diphosphooxymethyl)pyrimidine</name>
        <dbReference type="ChEBI" id="CHEBI:57841"/>
    </ligand>
</feature>
<feature type="binding site" evidence="13">
    <location>
        <begin position="331"/>
        <end position="335"/>
    </location>
    <ligand>
        <name>4-amino-2-methyl-5-(diphosphooxymethyl)pyrimidine</name>
        <dbReference type="ChEBI" id="CHEBI:57841"/>
    </ligand>
</feature>
<dbReference type="GO" id="GO:0005829">
    <property type="term" value="C:cytosol"/>
    <property type="evidence" value="ECO:0007669"/>
    <property type="project" value="TreeGrafter"/>
</dbReference>
<comment type="cofactor">
    <cofactor evidence="13">
        <name>Mg(2+)</name>
        <dbReference type="ChEBI" id="CHEBI:18420"/>
    </cofactor>
    <text evidence="13">Binds 1 Mg(2+) ion per subunit.</text>
</comment>
<feature type="domain" description="Pyridoxamine kinase/Phosphomethylpyrimidine kinase" evidence="15">
    <location>
        <begin position="20"/>
        <end position="264"/>
    </location>
</feature>
<dbReference type="SUPFAM" id="SSF53613">
    <property type="entry name" value="Ribokinase-like"/>
    <property type="match status" value="1"/>
</dbReference>
<dbReference type="GO" id="GO:0000287">
    <property type="term" value="F:magnesium ion binding"/>
    <property type="evidence" value="ECO:0007669"/>
    <property type="project" value="UniProtKB-UniRule"/>
</dbReference>
<keyword evidence="9" id="KW-0511">Multifunctional enzyme</keyword>
<dbReference type="RefSeq" id="WP_042802144.1">
    <property type="nucleotide sequence ID" value="NZ_AVSP01000013.1"/>
</dbReference>
<dbReference type="InterPro" id="IPR013785">
    <property type="entry name" value="Aldolase_TIM"/>
</dbReference>
<keyword evidence="5 16" id="KW-0418">Kinase</keyword>
<comment type="pathway">
    <text evidence="1 13">Cofactor biosynthesis; thiamine diphosphate biosynthesis; thiamine phosphate from 4-amino-2-methyl-5-diphosphomethylpyrimidine and 4-methyl-5-(2-phosphoethyl)-thiazole: step 1/1.</text>
</comment>
<keyword evidence="4" id="KW-0547">Nucleotide-binding</keyword>
<dbReference type="HAMAP" id="MF_00097">
    <property type="entry name" value="TMP_synthase"/>
    <property type="match status" value="1"/>
</dbReference>
<gene>
    <name evidence="13" type="primary">thiE</name>
    <name evidence="16" type="ORF">AK33_04105</name>
</gene>
<evidence type="ECO:0000256" key="10">
    <source>
        <dbReference type="ARBA" id="ARBA00047334"/>
    </source>
</evidence>
<evidence type="ECO:0000256" key="2">
    <source>
        <dbReference type="ARBA" id="ARBA00022679"/>
    </source>
</evidence>
<dbReference type="Pfam" id="PF02581">
    <property type="entry name" value="TMP-TENI"/>
    <property type="match status" value="1"/>
</dbReference>
<dbReference type="Pfam" id="PF08543">
    <property type="entry name" value="Phos_pyr_kin"/>
    <property type="match status" value="1"/>
</dbReference>
<comment type="catalytic activity">
    <reaction evidence="10 13">
        <text>4-methyl-5-(2-phosphooxyethyl)-thiazole + 4-amino-2-methyl-5-(diphosphooxymethyl)pyrimidine + H(+) = thiamine phosphate + diphosphate</text>
        <dbReference type="Rhea" id="RHEA:22328"/>
        <dbReference type="ChEBI" id="CHEBI:15378"/>
        <dbReference type="ChEBI" id="CHEBI:33019"/>
        <dbReference type="ChEBI" id="CHEBI:37575"/>
        <dbReference type="ChEBI" id="CHEBI:57841"/>
        <dbReference type="ChEBI" id="CHEBI:58296"/>
        <dbReference type="EC" id="2.5.1.3"/>
    </reaction>
</comment>
<accession>A0A011MIZ0</accession>
<evidence type="ECO:0000256" key="5">
    <source>
        <dbReference type="ARBA" id="ARBA00022777"/>
    </source>
</evidence>
<evidence type="ECO:0000256" key="7">
    <source>
        <dbReference type="ARBA" id="ARBA00022842"/>
    </source>
</evidence>
<evidence type="ECO:0000313" key="17">
    <source>
        <dbReference type="Proteomes" id="UP000054123"/>
    </source>
</evidence>
<evidence type="ECO:0000256" key="12">
    <source>
        <dbReference type="ARBA" id="ARBA00047883"/>
    </source>
</evidence>
<evidence type="ECO:0000256" key="1">
    <source>
        <dbReference type="ARBA" id="ARBA00005165"/>
    </source>
</evidence>
<dbReference type="InterPro" id="IPR029056">
    <property type="entry name" value="Ribokinase-like"/>
</dbReference>
<dbReference type="UniPathway" id="UPA00060">
    <property type="reaction ID" value="UER00138"/>
</dbReference>
<dbReference type="GO" id="GO:0004789">
    <property type="term" value="F:thiamine-phosphate diphosphorylase activity"/>
    <property type="evidence" value="ECO:0007669"/>
    <property type="project" value="UniProtKB-UniRule"/>
</dbReference>
<evidence type="ECO:0000256" key="8">
    <source>
        <dbReference type="ARBA" id="ARBA00022977"/>
    </source>
</evidence>
<dbReference type="GO" id="GO:0009229">
    <property type="term" value="P:thiamine diphosphate biosynthetic process"/>
    <property type="evidence" value="ECO:0007669"/>
    <property type="project" value="UniProtKB-UniRule"/>
</dbReference>
<evidence type="ECO:0000259" key="14">
    <source>
        <dbReference type="Pfam" id="PF02581"/>
    </source>
</evidence>
<keyword evidence="6" id="KW-0067">ATP-binding</keyword>
<dbReference type="InterPro" id="IPR004399">
    <property type="entry name" value="HMP/HMP-P_kinase_dom"/>
</dbReference>
<evidence type="ECO:0000259" key="15">
    <source>
        <dbReference type="Pfam" id="PF08543"/>
    </source>
</evidence>
<dbReference type="FunFam" id="3.20.20.70:FF:000064">
    <property type="entry name" value="Thiamine-phosphate synthase"/>
    <property type="match status" value="1"/>
</dbReference>
<feature type="binding site" evidence="13">
    <location>
        <position position="383"/>
    </location>
    <ligand>
        <name>Mg(2+)</name>
        <dbReference type="ChEBI" id="CHEBI:18420"/>
    </ligand>
</feature>
<feature type="binding site" evidence="13">
    <location>
        <position position="364"/>
    </location>
    <ligand>
        <name>Mg(2+)</name>
        <dbReference type="ChEBI" id="CHEBI:18420"/>
    </ligand>
</feature>
<dbReference type="InterPro" id="IPR013749">
    <property type="entry name" value="PM/HMP-P_kinase-1"/>
</dbReference>
<dbReference type="NCBIfam" id="TIGR00097">
    <property type="entry name" value="HMP-P_kinase"/>
    <property type="match status" value="1"/>
</dbReference>
<keyword evidence="3 13" id="KW-0479">Metal-binding</keyword>
<evidence type="ECO:0000256" key="11">
    <source>
        <dbReference type="ARBA" id="ARBA00047851"/>
    </source>
</evidence>
<evidence type="ECO:0000256" key="13">
    <source>
        <dbReference type="HAMAP-Rule" id="MF_00097"/>
    </source>
</evidence>
<comment type="function">
    <text evidence="13">Condenses 4-methyl-5-(beta-hydroxyethyl)thiazole monophosphate (THZ-P) and 2-methyl-4-amino-5-hydroxymethyl pyrimidine pyrophosphate (HMP-PP) to form thiamine monophosphate (TMP).</text>
</comment>
<dbReference type="AlphaFoldDB" id="A0A011MIZ0"/>